<accession>A0A2V2Z2U3</accession>
<evidence type="ECO:0000313" key="2">
    <source>
        <dbReference type="Proteomes" id="UP000246635"/>
    </source>
</evidence>
<dbReference type="Proteomes" id="UP000246635">
    <property type="component" value="Unassembled WGS sequence"/>
</dbReference>
<evidence type="ECO:0000313" key="1">
    <source>
        <dbReference type="EMBL" id="PWW08586.1"/>
    </source>
</evidence>
<sequence length="34" mass="4074">MHQNVTYLLDGLRPYVNVCKKIDGFFTDFRIECH</sequence>
<reference evidence="1 2" key="1">
    <citation type="submission" date="2018-05" db="EMBL/GenBank/DDBJ databases">
        <title>Genomic Encyclopedia of Type Strains, Phase III (KMG-III): the genomes of soil and plant-associated and newly described type strains.</title>
        <authorList>
            <person name="Whitman W."/>
        </authorList>
    </citation>
    <scope>NUCLEOTIDE SEQUENCE [LARGE SCALE GENOMIC DNA]</scope>
    <source>
        <strain evidence="1 2">CECT 5696</strain>
    </source>
</reference>
<dbReference type="EMBL" id="QGTQ01000001">
    <property type="protein sequence ID" value="PWW08586.1"/>
    <property type="molecule type" value="Genomic_DNA"/>
</dbReference>
<keyword evidence="2" id="KW-1185">Reference proteome</keyword>
<dbReference type="AlphaFoldDB" id="A0A2V2Z2U3"/>
<organism evidence="1 2">
    <name type="scientific">Paenibacillus cellulosilyticus</name>
    <dbReference type="NCBI Taxonomy" id="375489"/>
    <lineage>
        <taxon>Bacteria</taxon>
        <taxon>Bacillati</taxon>
        <taxon>Bacillota</taxon>
        <taxon>Bacilli</taxon>
        <taxon>Bacillales</taxon>
        <taxon>Paenibacillaceae</taxon>
        <taxon>Paenibacillus</taxon>
    </lineage>
</organism>
<proteinExistence type="predicted"/>
<name>A0A2V2Z2U3_9BACL</name>
<protein>
    <submittedName>
        <fullName evidence="1">Uncharacterized protein</fullName>
    </submittedName>
</protein>
<gene>
    <name evidence="1" type="ORF">DFQ01_101309</name>
</gene>
<comment type="caution">
    <text evidence="1">The sequence shown here is derived from an EMBL/GenBank/DDBJ whole genome shotgun (WGS) entry which is preliminary data.</text>
</comment>